<dbReference type="GO" id="GO:0002939">
    <property type="term" value="P:tRNA N1-guanine methylation"/>
    <property type="evidence" value="ECO:0007669"/>
    <property type="project" value="TreeGrafter"/>
</dbReference>
<gene>
    <name evidence="11" type="ORF">WHR41_04402</name>
</gene>
<dbReference type="GO" id="GO:0052905">
    <property type="term" value="F:tRNA (guanosine(9)-N1)-methyltransferase activity"/>
    <property type="evidence" value="ECO:0007669"/>
    <property type="project" value="UniProtKB-EC"/>
</dbReference>
<dbReference type="EMBL" id="JAAQHG020000011">
    <property type="protein sequence ID" value="KAL1587183.1"/>
    <property type="molecule type" value="Genomic_DNA"/>
</dbReference>
<feature type="compositionally biased region" description="Polar residues" evidence="9">
    <location>
        <begin position="32"/>
        <end position="41"/>
    </location>
</feature>
<dbReference type="CDD" id="cd18089">
    <property type="entry name" value="SPOUT_Trm10-like"/>
    <property type="match status" value="1"/>
</dbReference>
<dbReference type="EC" id="2.1.1.221" evidence="1"/>
<dbReference type="PROSITE" id="PS51675">
    <property type="entry name" value="SAM_MT_TRM10"/>
    <property type="match status" value="1"/>
</dbReference>
<evidence type="ECO:0000256" key="1">
    <source>
        <dbReference type="ARBA" id="ARBA00012797"/>
    </source>
</evidence>
<dbReference type="Gene3D" id="3.40.1280.30">
    <property type="match status" value="1"/>
</dbReference>
<name>A0AB34KPX1_9PEZI</name>
<dbReference type="GO" id="GO:0005634">
    <property type="term" value="C:nucleus"/>
    <property type="evidence" value="ECO:0007669"/>
    <property type="project" value="TreeGrafter"/>
</dbReference>
<comment type="catalytic activity">
    <reaction evidence="8">
        <text>guanosine(9) in tRNA + S-adenosyl-L-methionine = N(1)-methylguanosine(9) in tRNA + S-adenosyl-L-homocysteine + H(+)</text>
        <dbReference type="Rhea" id="RHEA:43156"/>
        <dbReference type="Rhea" id="RHEA-COMP:10367"/>
        <dbReference type="Rhea" id="RHEA-COMP:10368"/>
        <dbReference type="ChEBI" id="CHEBI:15378"/>
        <dbReference type="ChEBI" id="CHEBI:57856"/>
        <dbReference type="ChEBI" id="CHEBI:59789"/>
        <dbReference type="ChEBI" id="CHEBI:73542"/>
        <dbReference type="ChEBI" id="CHEBI:74269"/>
        <dbReference type="EC" id="2.1.1.221"/>
    </reaction>
</comment>
<evidence type="ECO:0000313" key="12">
    <source>
        <dbReference type="Proteomes" id="UP000803884"/>
    </source>
</evidence>
<proteinExistence type="predicted"/>
<keyword evidence="12" id="KW-1185">Reference proteome</keyword>
<feature type="compositionally biased region" description="Basic and acidic residues" evidence="9">
    <location>
        <begin position="1"/>
        <end position="21"/>
    </location>
</feature>
<protein>
    <recommendedName>
        <fullName evidence="2">tRNA (guanine(9)-N1)-methyltransferase</fullName>
        <ecNumber evidence="1">2.1.1.221</ecNumber>
    </recommendedName>
    <alternativeName>
        <fullName evidence="7">tRNA methyltransferase 10</fullName>
    </alternativeName>
    <alternativeName>
        <fullName evidence="6">tRNA(m1G9)-methyltransferase</fullName>
    </alternativeName>
</protein>
<evidence type="ECO:0000256" key="6">
    <source>
        <dbReference type="ARBA" id="ARBA00031792"/>
    </source>
</evidence>
<feature type="compositionally biased region" description="Acidic residues" evidence="9">
    <location>
        <begin position="379"/>
        <end position="392"/>
    </location>
</feature>
<feature type="region of interest" description="Disordered" evidence="9">
    <location>
        <begin position="116"/>
        <end position="144"/>
    </location>
</feature>
<evidence type="ECO:0000256" key="5">
    <source>
        <dbReference type="ARBA" id="ARBA00022691"/>
    </source>
</evidence>
<dbReference type="AlphaFoldDB" id="A0AB34KPX1"/>
<evidence type="ECO:0000259" key="10">
    <source>
        <dbReference type="PROSITE" id="PS51675"/>
    </source>
</evidence>
<feature type="domain" description="SAM-dependent MTase TRM10-type" evidence="10">
    <location>
        <begin position="141"/>
        <end position="370"/>
    </location>
</feature>
<sequence>MEGDERPQKMRKLSNDQREAIQSDSDAAKNAPTVTETQSVNEIDASHGNNGEIVTEKDLAQTSNAAKASDAPPAGSAAVDSDGKPLSKNQLKKLRKKQEWEAGREERKIIRKEKVVAKRERKREAREQAKAEGGDDQQTSEEKRIRHVTRPVQLPVTFILDCDFDNLMRDNERISLASQITRCYSDNKNSKFRSHLAVSSFGGHLKDRFEGLLNGVYKSWKGMRFFDEDFVETAEKAKEWMAADTNGKPFKGAFAKYANLEPAKIDELKEQGEVVYLSSESDDTLTELKPFSTYIIGGLVDKNREKGICHKRAVQRNVRTAKLPIGDYLEMSSRKVLATNHVNEIMVHWLECGDWGEAFMKVMPKRKGGKLREANASGEAEEDAVEAGAEDEEALKGEVEKVAEVGTEEQTLKSSEVAAS</sequence>
<dbReference type="RefSeq" id="XP_069230288.1">
    <property type="nucleotide sequence ID" value="XM_069373008.1"/>
</dbReference>
<dbReference type="GeneID" id="96005846"/>
<dbReference type="InterPro" id="IPR038459">
    <property type="entry name" value="MT_TRM10-typ_sf"/>
</dbReference>
<keyword evidence="4" id="KW-0808">Transferase</keyword>
<dbReference type="InterPro" id="IPR007356">
    <property type="entry name" value="tRNA_m1G_MeTrfase_euk"/>
</dbReference>
<accession>A0AB34KPX1</accession>
<evidence type="ECO:0000256" key="4">
    <source>
        <dbReference type="ARBA" id="ARBA00022679"/>
    </source>
</evidence>
<evidence type="ECO:0000256" key="9">
    <source>
        <dbReference type="SAM" id="MobiDB-lite"/>
    </source>
</evidence>
<keyword evidence="5" id="KW-0949">S-adenosyl-L-methionine</keyword>
<evidence type="ECO:0000256" key="3">
    <source>
        <dbReference type="ARBA" id="ARBA00022603"/>
    </source>
</evidence>
<dbReference type="InterPro" id="IPR028564">
    <property type="entry name" value="MT_TRM10-typ"/>
</dbReference>
<feature type="region of interest" description="Disordered" evidence="9">
    <location>
        <begin position="371"/>
        <end position="392"/>
    </location>
</feature>
<dbReference type="PANTHER" id="PTHR13563">
    <property type="entry name" value="TRNA (GUANINE-9-) METHYLTRANSFERASE"/>
    <property type="match status" value="1"/>
</dbReference>
<dbReference type="PANTHER" id="PTHR13563:SF13">
    <property type="entry name" value="TRNA METHYLTRANSFERASE 10 HOMOLOG A"/>
    <property type="match status" value="1"/>
</dbReference>
<keyword evidence="3" id="KW-0489">Methyltransferase</keyword>
<feature type="compositionally biased region" description="Basic and acidic residues" evidence="9">
    <location>
        <begin position="116"/>
        <end position="133"/>
    </location>
</feature>
<evidence type="ECO:0000313" key="11">
    <source>
        <dbReference type="EMBL" id="KAL1587183.1"/>
    </source>
</evidence>
<evidence type="ECO:0000256" key="2">
    <source>
        <dbReference type="ARBA" id="ARBA00020451"/>
    </source>
</evidence>
<reference evidence="11 12" key="1">
    <citation type="journal article" date="2020" name="Microbiol. Resour. Announc.">
        <title>Draft Genome Sequence of a Cladosporium Species Isolated from the Mesophotic Ascidian Didemnum maculosum.</title>
        <authorList>
            <person name="Gioti A."/>
            <person name="Siaperas R."/>
            <person name="Nikolaivits E."/>
            <person name="Le Goff G."/>
            <person name="Ouazzani J."/>
            <person name="Kotoulas G."/>
            <person name="Topakas E."/>
        </authorList>
    </citation>
    <scope>NUCLEOTIDE SEQUENCE [LARGE SCALE GENOMIC DNA]</scope>
    <source>
        <strain evidence="11 12">TM138-S3</strain>
    </source>
</reference>
<feature type="region of interest" description="Disordered" evidence="9">
    <location>
        <begin position="1"/>
        <end position="104"/>
    </location>
</feature>
<dbReference type="Proteomes" id="UP000803884">
    <property type="component" value="Unassembled WGS sequence"/>
</dbReference>
<evidence type="ECO:0000256" key="8">
    <source>
        <dbReference type="ARBA" id="ARBA00048434"/>
    </source>
</evidence>
<comment type="caution">
    <text evidence="11">The sequence shown here is derived from an EMBL/GenBank/DDBJ whole genome shotgun (WGS) entry which is preliminary data.</text>
</comment>
<organism evidence="11 12">
    <name type="scientific">Cladosporium halotolerans</name>
    <dbReference type="NCBI Taxonomy" id="1052096"/>
    <lineage>
        <taxon>Eukaryota</taxon>
        <taxon>Fungi</taxon>
        <taxon>Dikarya</taxon>
        <taxon>Ascomycota</taxon>
        <taxon>Pezizomycotina</taxon>
        <taxon>Dothideomycetes</taxon>
        <taxon>Dothideomycetidae</taxon>
        <taxon>Cladosporiales</taxon>
        <taxon>Cladosporiaceae</taxon>
        <taxon>Cladosporium</taxon>
    </lineage>
</organism>
<dbReference type="GO" id="GO:0000049">
    <property type="term" value="F:tRNA binding"/>
    <property type="evidence" value="ECO:0007669"/>
    <property type="project" value="TreeGrafter"/>
</dbReference>
<evidence type="ECO:0000256" key="7">
    <source>
        <dbReference type="ARBA" id="ARBA00032166"/>
    </source>
</evidence>